<keyword evidence="2" id="KW-1185">Reference proteome</keyword>
<accession>A0A9N7UYF3</accession>
<organism evidence="1 2">
    <name type="scientific">Pleuronectes platessa</name>
    <name type="common">European plaice</name>
    <dbReference type="NCBI Taxonomy" id="8262"/>
    <lineage>
        <taxon>Eukaryota</taxon>
        <taxon>Metazoa</taxon>
        <taxon>Chordata</taxon>
        <taxon>Craniata</taxon>
        <taxon>Vertebrata</taxon>
        <taxon>Euteleostomi</taxon>
        <taxon>Actinopterygii</taxon>
        <taxon>Neopterygii</taxon>
        <taxon>Teleostei</taxon>
        <taxon>Neoteleostei</taxon>
        <taxon>Acanthomorphata</taxon>
        <taxon>Carangaria</taxon>
        <taxon>Pleuronectiformes</taxon>
        <taxon>Pleuronectoidei</taxon>
        <taxon>Pleuronectidae</taxon>
        <taxon>Pleuronectes</taxon>
    </lineage>
</organism>
<reference evidence="1" key="1">
    <citation type="submission" date="2020-03" db="EMBL/GenBank/DDBJ databases">
        <authorList>
            <person name="Weist P."/>
        </authorList>
    </citation>
    <scope>NUCLEOTIDE SEQUENCE</scope>
</reference>
<name>A0A9N7UYF3_PLEPL</name>
<sequence length="181" mass="20165">MSQGLSVGRRSPVLGIVSGSDVFGLHALCASPSSAHLPETHRPELTNETEAGVNQLLCLRGSVKSNETRTLYDPRSHSFYFGPVQPNRCSSKRVQAENESMRSDAPPLCTRWGLLPTTSRRRDGSDETMTRELAPSGRDWLVEWYPVSFKLPRLVYSSSLRRKGGNLFRCGLRVEAEKAMQ</sequence>
<gene>
    <name evidence="1" type="ORF">PLEPLA_LOCUS26901</name>
</gene>
<dbReference type="AlphaFoldDB" id="A0A9N7UYF3"/>
<protein>
    <submittedName>
        <fullName evidence="1">Uncharacterized protein</fullName>
    </submittedName>
</protein>
<dbReference type="EMBL" id="CADEAL010002225">
    <property type="protein sequence ID" value="CAB1439057.1"/>
    <property type="molecule type" value="Genomic_DNA"/>
</dbReference>
<comment type="caution">
    <text evidence="1">The sequence shown here is derived from an EMBL/GenBank/DDBJ whole genome shotgun (WGS) entry which is preliminary data.</text>
</comment>
<dbReference type="Proteomes" id="UP001153269">
    <property type="component" value="Unassembled WGS sequence"/>
</dbReference>
<evidence type="ECO:0000313" key="2">
    <source>
        <dbReference type="Proteomes" id="UP001153269"/>
    </source>
</evidence>
<proteinExistence type="predicted"/>
<evidence type="ECO:0000313" key="1">
    <source>
        <dbReference type="EMBL" id="CAB1439057.1"/>
    </source>
</evidence>